<evidence type="ECO:0000313" key="3">
    <source>
        <dbReference type="Proteomes" id="UP001454036"/>
    </source>
</evidence>
<proteinExistence type="predicted"/>
<keyword evidence="3" id="KW-1185">Reference proteome</keyword>
<reference evidence="2 3" key="1">
    <citation type="submission" date="2024-01" db="EMBL/GenBank/DDBJ databases">
        <title>The complete chloroplast genome sequence of Lithospermum erythrorhizon: insights into the phylogenetic relationship among Boraginaceae species and the maternal lineages of purple gromwells.</title>
        <authorList>
            <person name="Okada T."/>
            <person name="Watanabe K."/>
        </authorList>
    </citation>
    <scope>NUCLEOTIDE SEQUENCE [LARGE SCALE GENOMIC DNA]</scope>
</reference>
<organism evidence="2 3">
    <name type="scientific">Lithospermum erythrorhizon</name>
    <name type="common">Purple gromwell</name>
    <name type="synonym">Lithospermum officinale var. erythrorhizon</name>
    <dbReference type="NCBI Taxonomy" id="34254"/>
    <lineage>
        <taxon>Eukaryota</taxon>
        <taxon>Viridiplantae</taxon>
        <taxon>Streptophyta</taxon>
        <taxon>Embryophyta</taxon>
        <taxon>Tracheophyta</taxon>
        <taxon>Spermatophyta</taxon>
        <taxon>Magnoliopsida</taxon>
        <taxon>eudicotyledons</taxon>
        <taxon>Gunneridae</taxon>
        <taxon>Pentapetalae</taxon>
        <taxon>asterids</taxon>
        <taxon>lamiids</taxon>
        <taxon>Boraginales</taxon>
        <taxon>Boraginaceae</taxon>
        <taxon>Boraginoideae</taxon>
        <taxon>Lithospermeae</taxon>
        <taxon>Lithospermum</taxon>
    </lineage>
</organism>
<accession>A0AAV3RD83</accession>
<feature type="region of interest" description="Disordered" evidence="1">
    <location>
        <begin position="1"/>
        <end position="29"/>
    </location>
</feature>
<dbReference type="EMBL" id="BAABME010026712">
    <property type="protein sequence ID" value="GAA0174374.1"/>
    <property type="molecule type" value="Genomic_DNA"/>
</dbReference>
<gene>
    <name evidence="2" type="ORF">LIER_41713</name>
</gene>
<name>A0AAV3RD83_LITER</name>
<sequence>MLSIGYDKSKLYGSPGHAKSPVHSDGRIQITKNNPLDRRQDHWLYSNPLYRVLALLYLEPPLPGHGTYLSPFYLGQLNPCMDPKLYRYLCLRTPQSSHLS</sequence>
<evidence type="ECO:0000256" key="1">
    <source>
        <dbReference type="SAM" id="MobiDB-lite"/>
    </source>
</evidence>
<evidence type="ECO:0000313" key="2">
    <source>
        <dbReference type="EMBL" id="GAA0174374.1"/>
    </source>
</evidence>
<comment type="caution">
    <text evidence="2">The sequence shown here is derived from an EMBL/GenBank/DDBJ whole genome shotgun (WGS) entry which is preliminary data.</text>
</comment>
<dbReference type="Proteomes" id="UP001454036">
    <property type="component" value="Unassembled WGS sequence"/>
</dbReference>
<protein>
    <submittedName>
        <fullName evidence="2">Uncharacterized protein</fullName>
    </submittedName>
</protein>
<dbReference type="AlphaFoldDB" id="A0AAV3RD83"/>